<accession>A0ABT3WWP9</accession>
<dbReference type="RefSeq" id="WP_267150324.1">
    <property type="nucleotide sequence ID" value="NZ_JAPMLT010000001.1"/>
</dbReference>
<gene>
    <name evidence="1" type="ORF">OS242_03870</name>
</gene>
<protein>
    <submittedName>
        <fullName evidence="1">Uncharacterized protein</fullName>
    </submittedName>
</protein>
<dbReference type="EMBL" id="JAPMLT010000001">
    <property type="protein sequence ID" value="MCX7569102.1"/>
    <property type="molecule type" value="Genomic_DNA"/>
</dbReference>
<proteinExistence type="predicted"/>
<comment type="caution">
    <text evidence="1">The sequence shown here is derived from an EMBL/GenBank/DDBJ whole genome shotgun (WGS) entry which is preliminary data.</text>
</comment>
<reference evidence="1 2" key="1">
    <citation type="submission" date="2022-11" db="EMBL/GenBank/DDBJ databases">
        <title>Study of microbial diversity in lake waters.</title>
        <authorList>
            <person name="Zhang J."/>
        </authorList>
    </citation>
    <scope>NUCLEOTIDE SEQUENCE [LARGE SCALE GENOMIC DNA]</scope>
    <source>
        <strain evidence="1 2">DT12</strain>
    </source>
</reference>
<evidence type="ECO:0000313" key="1">
    <source>
        <dbReference type="EMBL" id="MCX7569102.1"/>
    </source>
</evidence>
<organism evidence="1 2">
    <name type="scientific">Tumebacillus lacus</name>
    <dbReference type="NCBI Taxonomy" id="2995335"/>
    <lineage>
        <taxon>Bacteria</taxon>
        <taxon>Bacillati</taxon>
        <taxon>Bacillota</taxon>
        <taxon>Bacilli</taxon>
        <taxon>Bacillales</taxon>
        <taxon>Alicyclobacillaceae</taxon>
        <taxon>Tumebacillus</taxon>
    </lineage>
</organism>
<keyword evidence="2" id="KW-1185">Reference proteome</keyword>
<dbReference type="Proteomes" id="UP001208017">
    <property type="component" value="Unassembled WGS sequence"/>
</dbReference>
<name>A0ABT3WWP9_9BACL</name>
<evidence type="ECO:0000313" key="2">
    <source>
        <dbReference type="Proteomes" id="UP001208017"/>
    </source>
</evidence>
<sequence>MADRLLFACFVAKNDNIPRLHRGFVEGEGIVLPAVEMGSQAENFYL</sequence>